<evidence type="ECO:0000256" key="2">
    <source>
        <dbReference type="ARBA" id="ARBA00022723"/>
    </source>
</evidence>
<organism evidence="12 13">
    <name type="scientific">Caerostris darwini</name>
    <dbReference type="NCBI Taxonomy" id="1538125"/>
    <lineage>
        <taxon>Eukaryota</taxon>
        <taxon>Metazoa</taxon>
        <taxon>Ecdysozoa</taxon>
        <taxon>Arthropoda</taxon>
        <taxon>Chelicerata</taxon>
        <taxon>Arachnida</taxon>
        <taxon>Araneae</taxon>
        <taxon>Araneomorphae</taxon>
        <taxon>Entelegynae</taxon>
        <taxon>Araneoidea</taxon>
        <taxon>Araneidae</taxon>
        <taxon>Caerostris</taxon>
    </lineage>
</organism>
<evidence type="ECO:0000256" key="8">
    <source>
        <dbReference type="ARBA" id="ARBA00023242"/>
    </source>
</evidence>
<evidence type="ECO:0000256" key="10">
    <source>
        <dbReference type="PROSITE-ProRule" id="PRU00042"/>
    </source>
</evidence>
<dbReference type="GO" id="GO:0000981">
    <property type="term" value="F:DNA-binding transcription factor activity, RNA polymerase II-specific"/>
    <property type="evidence" value="ECO:0007669"/>
    <property type="project" value="TreeGrafter"/>
</dbReference>
<accession>A0AAV4VYJ2</accession>
<dbReference type="PROSITE" id="PS50157">
    <property type="entry name" value="ZINC_FINGER_C2H2_2"/>
    <property type="match status" value="2"/>
</dbReference>
<protein>
    <recommendedName>
        <fullName evidence="11">C2H2-type domain-containing protein</fullName>
    </recommendedName>
</protein>
<keyword evidence="2" id="KW-0479">Metal-binding</keyword>
<dbReference type="GO" id="GO:0008270">
    <property type="term" value="F:zinc ion binding"/>
    <property type="evidence" value="ECO:0007669"/>
    <property type="project" value="UniProtKB-KW"/>
</dbReference>
<evidence type="ECO:0000256" key="5">
    <source>
        <dbReference type="ARBA" id="ARBA00022833"/>
    </source>
</evidence>
<keyword evidence="7" id="KW-0804">Transcription</keyword>
<comment type="subcellular location">
    <subcellularLocation>
        <location evidence="1">Nucleus</location>
    </subcellularLocation>
</comment>
<evidence type="ECO:0000256" key="4">
    <source>
        <dbReference type="ARBA" id="ARBA00022771"/>
    </source>
</evidence>
<comment type="caution">
    <text evidence="12">The sequence shown here is derived from an EMBL/GenBank/DDBJ whole genome shotgun (WGS) entry which is preliminary data.</text>
</comment>
<evidence type="ECO:0000259" key="11">
    <source>
        <dbReference type="PROSITE" id="PS50157"/>
    </source>
</evidence>
<dbReference type="Gene3D" id="3.30.160.60">
    <property type="entry name" value="Classic Zinc Finger"/>
    <property type="match status" value="2"/>
</dbReference>
<feature type="domain" description="C2H2-type" evidence="11">
    <location>
        <begin position="56"/>
        <end position="72"/>
    </location>
</feature>
<evidence type="ECO:0000313" key="13">
    <source>
        <dbReference type="Proteomes" id="UP001054837"/>
    </source>
</evidence>
<dbReference type="InterPro" id="IPR036236">
    <property type="entry name" value="Znf_C2H2_sf"/>
</dbReference>
<dbReference type="GO" id="GO:0005634">
    <property type="term" value="C:nucleus"/>
    <property type="evidence" value="ECO:0007669"/>
    <property type="project" value="UniProtKB-SubCell"/>
</dbReference>
<keyword evidence="13" id="KW-1185">Reference proteome</keyword>
<proteinExistence type="inferred from homology"/>
<dbReference type="FunFam" id="3.30.160.60:FF:001049">
    <property type="entry name" value="zinc finger protein 319"/>
    <property type="match status" value="1"/>
</dbReference>
<reference evidence="12 13" key="1">
    <citation type="submission" date="2021-06" db="EMBL/GenBank/DDBJ databases">
        <title>Caerostris darwini draft genome.</title>
        <authorList>
            <person name="Kono N."/>
            <person name="Arakawa K."/>
        </authorList>
    </citation>
    <scope>NUCLEOTIDE SEQUENCE [LARGE SCALE GENOMIC DNA]</scope>
</reference>
<keyword evidence="6" id="KW-0805">Transcription regulation</keyword>
<feature type="domain" description="C2H2-type" evidence="11">
    <location>
        <begin position="33"/>
        <end position="55"/>
    </location>
</feature>
<gene>
    <name evidence="12" type="ORF">CDAR_2701</name>
</gene>
<dbReference type="InterPro" id="IPR013087">
    <property type="entry name" value="Znf_C2H2_type"/>
</dbReference>
<keyword evidence="5" id="KW-0862">Zinc</keyword>
<dbReference type="Pfam" id="PF00096">
    <property type="entry name" value="zf-C2H2"/>
    <property type="match status" value="2"/>
</dbReference>
<dbReference type="EMBL" id="BPLQ01013820">
    <property type="protein sequence ID" value="GIY75043.1"/>
    <property type="molecule type" value="Genomic_DNA"/>
</dbReference>
<dbReference type="Proteomes" id="UP001054837">
    <property type="component" value="Unassembled WGS sequence"/>
</dbReference>
<sequence>MAREDSINPPLQAQREGFFYAHRRSNANKEIVCGKYFVFNSELEKHIRTHSGEKPYKCGECGKFFADRSNLKILC</sequence>
<dbReference type="SUPFAM" id="SSF57667">
    <property type="entry name" value="beta-beta-alpha zinc fingers"/>
    <property type="match status" value="1"/>
</dbReference>
<evidence type="ECO:0000256" key="3">
    <source>
        <dbReference type="ARBA" id="ARBA00022737"/>
    </source>
</evidence>
<dbReference type="PANTHER" id="PTHR23233">
    <property type="entry name" value="SAL-LIKE PROTEIN"/>
    <property type="match status" value="1"/>
</dbReference>
<dbReference type="GO" id="GO:0000978">
    <property type="term" value="F:RNA polymerase II cis-regulatory region sequence-specific DNA binding"/>
    <property type="evidence" value="ECO:0007669"/>
    <property type="project" value="TreeGrafter"/>
</dbReference>
<dbReference type="PANTHER" id="PTHR23233:SF88">
    <property type="entry name" value="ZINC FINGER PROTEIN 721 ISOFORM X5"/>
    <property type="match status" value="1"/>
</dbReference>
<evidence type="ECO:0000256" key="9">
    <source>
        <dbReference type="ARBA" id="ARBA00038474"/>
    </source>
</evidence>
<name>A0AAV4VYJ2_9ARAC</name>
<keyword evidence="3" id="KW-0677">Repeat</keyword>
<evidence type="ECO:0000256" key="6">
    <source>
        <dbReference type="ARBA" id="ARBA00023015"/>
    </source>
</evidence>
<evidence type="ECO:0000256" key="7">
    <source>
        <dbReference type="ARBA" id="ARBA00023163"/>
    </source>
</evidence>
<dbReference type="InterPro" id="IPR051565">
    <property type="entry name" value="Sal_C2H2-zinc-finger"/>
</dbReference>
<evidence type="ECO:0000313" key="12">
    <source>
        <dbReference type="EMBL" id="GIY75043.1"/>
    </source>
</evidence>
<keyword evidence="8" id="KW-0539">Nucleus</keyword>
<dbReference type="AlphaFoldDB" id="A0AAV4VYJ2"/>
<comment type="similarity">
    <text evidence="9">Belongs to the sal C2H2-type zinc-finger protein family.</text>
</comment>
<keyword evidence="4 10" id="KW-0863">Zinc-finger</keyword>
<evidence type="ECO:0000256" key="1">
    <source>
        <dbReference type="ARBA" id="ARBA00004123"/>
    </source>
</evidence>